<evidence type="ECO:0000256" key="2">
    <source>
        <dbReference type="ARBA" id="ARBA00031845"/>
    </source>
</evidence>
<dbReference type="GO" id="GO:0090173">
    <property type="term" value="P:regulation of synaptonemal complex assembly"/>
    <property type="evidence" value="ECO:0007669"/>
    <property type="project" value="InterPro"/>
</dbReference>
<dbReference type="InterPro" id="IPR013940">
    <property type="entry name" value="Spo22/ZIP4/TEX11"/>
</dbReference>
<keyword evidence="5" id="KW-1185">Reference proteome</keyword>
<dbReference type="PANTHER" id="PTHR40375">
    <property type="entry name" value="SPORULATION-SPECIFIC PROTEIN 22"/>
    <property type="match status" value="1"/>
</dbReference>
<dbReference type="GO" id="GO:0051321">
    <property type="term" value="P:meiotic cell cycle"/>
    <property type="evidence" value="ECO:0007669"/>
    <property type="project" value="UniProtKB-KW"/>
</dbReference>
<evidence type="ECO:0000313" key="5">
    <source>
        <dbReference type="Proteomes" id="UP000193144"/>
    </source>
</evidence>
<dbReference type="InterPro" id="IPR011990">
    <property type="entry name" value="TPR-like_helical_dom_sf"/>
</dbReference>
<evidence type="ECO:0000256" key="1">
    <source>
        <dbReference type="ARBA" id="ARBA00023254"/>
    </source>
</evidence>
<protein>
    <recommendedName>
        <fullName evidence="2">Protein ZIP4 homolog</fullName>
    </recommendedName>
</protein>
<dbReference type="Pfam" id="PF08631">
    <property type="entry name" value="SPO22"/>
    <property type="match status" value="1"/>
</dbReference>
<dbReference type="PANTHER" id="PTHR40375:SF2">
    <property type="entry name" value="SPORULATION-SPECIFIC PROTEIN 22"/>
    <property type="match status" value="1"/>
</dbReference>
<dbReference type="Proteomes" id="UP000193144">
    <property type="component" value="Unassembled WGS sequence"/>
</dbReference>
<dbReference type="SUPFAM" id="SSF48452">
    <property type="entry name" value="TPR-like"/>
    <property type="match status" value="1"/>
</dbReference>
<dbReference type="AlphaFoldDB" id="A0A1Y1ZP88"/>
<name>A0A1Y1ZP88_9PLEO</name>
<proteinExistence type="predicted"/>
<organism evidence="4 5">
    <name type="scientific">Clohesyomyces aquaticus</name>
    <dbReference type="NCBI Taxonomy" id="1231657"/>
    <lineage>
        <taxon>Eukaryota</taxon>
        <taxon>Fungi</taxon>
        <taxon>Dikarya</taxon>
        <taxon>Ascomycota</taxon>
        <taxon>Pezizomycotina</taxon>
        <taxon>Dothideomycetes</taxon>
        <taxon>Pleosporomycetidae</taxon>
        <taxon>Pleosporales</taxon>
        <taxon>Lindgomycetaceae</taxon>
        <taxon>Clohesyomyces</taxon>
    </lineage>
</organism>
<comment type="caution">
    <text evidence="4">The sequence shown here is derived from an EMBL/GenBank/DDBJ whole genome shotgun (WGS) entry which is preliminary data.</text>
</comment>
<dbReference type="Gene3D" id="1.25.40.10">
    <property type="entry name" value="Tetratricopeptide repeat domain"/>
    <property type="match status" value="1"/>
</dbReference>
<dbReference type="STRING" id="1231657.A0A1Y1ZP88"/>
<feature type="region of interest" description="Disordered" evidence="3">
    <location>
        <begin position="882"/>
        <end position="906"/>
    </location>
</feature>
<reference evidence="4 5" key="1">
    <citation type="submission" date="2016-07" db="EMBL/GenBank/DDBJ databases">
        <title>Pervasive Adenine N6-methylation of Active Genes in Fungi.</title>
        <authorList>
            <consortium name="DOE Joint Genome Institute"/>
            <person name="Mondo S.J."/>
            <person name="Dannebaum R.O."/>
            <person name="Kuo R.C."/>
            <person name="Labutti K."/>
            <person name="Haridas S."/>
            <person name="Kuo A."/>
            <person name="Salamov A."/>
            <person name="Ahrendt S.R."/>
            <person name="Lipzen A."/>
            <person name="Sullivan W."/>
            <person name="Andreopoulos W.B."/>
            <person name="Clum A."/>
            <person name="Lindquist E."/>
            <person name="Daum C."/>
            <person name="Ramamoorthy G.K."/>
            <person name="Gryganskyi A."/>
            <person name="Culley D."/>
            <person name="Magnuson J.K."/>
            <person name="James T.Y."/>
            <person name="O'Malley M.A."/>
            <person name="Stajich J.E."/>
            <person name="Spatafora J.W."/>
            <person name="Visel A."/>
            <person name="Grigoriev I.V."/>
        </authorList>
    </citation>
    <scope>NUCLEOTIDE SEQUENCE [LARGE SCALE GENOMIC DNA]</scope>
    <source>
        <strain evidence="4 5">CBS 115471</strain>
    </source>
</reference>
<dbReference type="EMBL" id="MCFA01000059">
    <property type="protein sequence ID" value="ORY11635.1"/>
    <property type="molecule type" value="Genomic_DNA"/>
</dbReference>
<keyword evidence="1" id="KW-0469">Meiosis</keyword>
<dbReference type="InterPro" id="IPR039057">
    <property type="entry name" value="Spo22/ZIP4"/>
</dbReference>
<gene>
    <name evidence="4" type="ORF">BCR34DRAFT_318454</name>
</gene>
<accession>A0A1Y1ZP88</accession>
<evidence type="ECO:0000313" key="4">
    <source>
        <dbReference type="EMBL" id="ORY11635.1"/>
    </source>
</evidence>
<dbReference type="OrthoDB" id="65716at2759"/>
<sequence length="978" mass="111107">MAPAPAPSAKLEREKKLKVLLSFASGLANRVLPSSHDPTLSDDLLLHIRSLPLPASSTIAAKQDELDRLGTELWNLATRLLRDGPPPDGKSEERVAQRKKNVRLLRVFAFLLLDTAGGQGKKGRERKNCIRLIKVALKAARVCLEDVDLHSATKLLERAADYNDVLNKDRSHEDGSDENLAARLRLDYLSIRTALAWRQDRMDTAEHMFSKIQQSNLTAEPLLAESLADLFYEMGRDLLAKRSYDFAIRWLERAQDVLGEQDLEMLSSEAGELRLSAMQSLVQAYMKLKNPEAQRKAGDMVKILEADYGEKMVVSLLKLELITTADKIDASQYYTVLHRMIRSVVLNETNFKTIMHHVHRLKSCSQETSSKILDDLIQLRLFQEENQNWIEKALVTRIWVGTTGSGIQDTLDTLQDLFESIMRQTMYSLSAAATHAAHTLLWKRVEATYSQEQFALTELWCNLCLHPIFEKAGELNKAKIARKIILCALARHKYAAARNAFSKMSESGRDEPITQYLMYKVALQKGDSDEAIQCLDQVCRQSSKDATLLYACVLEAQSIGNKRQAIIALEKVLEKYDYNAPEGVHLPALLRCTGRLLIQQLVKNDEMDTGVVEEICKLFEGASTQARASRRRPSNPALQLFNASEFKWFSKNSYNLSVKYCAEMPPRNLTRLLGSCIEFIKLLQEQDKPETNPDLPLRLIFCHYLAGCAFATLARAEDNLKDCLQYYLQVRRHGEEFRRTAAKELESEKLAISSHDDIISKHFQIIKLEMEAVLKLEKWDDLDDLFEEIWKYKNPGQYETLADLVLITHSCLVKAELDPKYQGKLLSVLQKIINHTWRQSNNDIVKLSQWIRCLFRLALPFDETTSLKCLDQVSDIAAARQGVRAAPNTPPPSSSSGKSADVHEKQPNKYPTVELEWLAATSFNHAVDHYLAHDDAKCRLWAEKALGLAQWSEDQNQLRDLLMEKYKGLTFSEDEQGN</sequence>
<evidence type="ECO:0000256" key="3">
    <source>
        <dbReference type="SAM" id="MobiDB-lite"/>
    </source>
</evidence>